<organism evidence="2 5">
    <name type="scientific">Streptomyces californicus</name>
    <dbReference type="NCBI Taxonomy" id="67351"/>
    <lineage>
        <taxon>Bacteria</taxon>
        <taxon>Bacillati</taxon>
        <taxon>Actinomycetota</taxon>
        <taxon>Actinomycetes</taxon>
        <taxon>Kitasatosporales</taxon>
        <taxon>Streptomycetaceae</taxon>
        <taxon>Streptomyces</taxon>
    </lineage>
</organism>
<dbReference type="SUPFAM" id="SSF52540">
    <property type="entry name" value="P-loop containing nucleoside triphosphate hydrolases"/>
    <property type="match status" value="1"/>
</dbReference>
<evidence type="ECO:0000313" key="4">
    <source>
        <dbReference type="Proteomes" id="UP000598054"/>
    </source>
</evidence>
<sequence>MTLQRSAPVTGAPHEAVPAQPGAPAREVLTERAPVVRDLRGRADTGPGTLHFAAGDLVVVSGLPGGGKSTLIRRTVTGHAVDSQDTRDRWTAALPPLLPYAVYRPLVRAAHYLGLRTLLRSGASVVVHDCGTQSWVRRWLARHAARRGRALHLVLLDVAPRTARQGQRERGRGVSGYAFARHRRAVARLLRDTERGRPPAGCATAVLLDREAADALHRISFGEATDHSGSTDTTGSTDLPGLLGPAGPASLTGLTGPTSPAGPIGTTSPTGSTGEGPPPARAG</sequence>
<dbReference type="EMBL" id="CP070245">
    <property type="protein sequence ID" value="QRV34110.1"/>
    <property type="molecule type" value="Genomic_DNA"/>
</dbReference>
<proteinExistence type="predicted"/>
<feature type="compositionally biased region" description="Low complexity" evidence="1">
    <location>
        <begin position="228"/>
        <end position="245"/>
    </location>
</feature>
<reference evidence="4 5" key="1">
    <citation type="submission" date="2021-02" db="EMBL/GenBank/DDBJ databases">
        <title>FDA dAtabase for Regulatory Grade micrObial Sequences (FDA-ARGOS): Supporting development and validation of Infectious Disease Dx tests.</title>
        <authorList>
            <person name="Sproer C."/>
            <person name="Gronow S."/>
            <person name="Severitt S."/>
            <person name="Schroder I."/>
            <person name="Tallon L."/>
            <person name="Sadzewicz L."/>
            <person name="Zhao X."/>
            <person name="Boylan J."/>
            <person name="Ott S."/>
            <person name="Bowen H."/>
            <person name="Vavikolanu K."/>
            <person name="Mehta A."/>
            <person name="Aluvathingal J."/>
            <person name="Nadendla S."/>
            <person name="Lowell S."/>
            <person name="Myers T."/>
            <person name="Yan Y."/>
            <person name="Sichtig H."/>
        </authorList>
    </citation>
    <scope>NUCLEOTIDE SEQUENCE [LARGE SCALE GENOMIC DNA]</scope>
    <source>
        <strain evidence="3 4">FDAARGOS_1211</strain>
        <strain evidence="2 5">FDAARGOS_1212</strain>
    </source>
</reference>
<dbReference type="InterPro" id="IPR027417">
    <property type="entry name" value="P-loop_NTPase"/>
</dbReference>
<dbReference type="Proteomes" id="UP000598054">
    <property type="component" value="Chromosome"/>
</dbReference>
<keyword evidence="4" id="KW-1185">Reference proteome</keyword>
<dbReference type="Pfam" id="PF13671">
    <property type="entry name" value="AAA_33"/>
    <property type="match status" value="1"/>
</dbReference>
<name>A0ABD7CUW7_9ACTN</name>
<dbReference type="Gene3D" id="3.40.50.300">
    <property type="entry name" value="P-loop containing nucleotide triphosphate hydrolases"/>
    <property type="match status" value="1"/>
</dbReference>
<accession>A0ABD7CUW7</accession>
<feature type="region of interest" description="Disordered" evidence="1">
    <location>
        <begin position="1"/>
        <end position="26"/>
    </location>
</feature>
<gene>
    <name evidence="3" type="ORF">I6J41_25465</name>
    <name evidence="2" type="ORF">I6J42_08545</name>
</gene>
<feature type="region of interest" description="Disordered" evidence="1">
    <location>
        <begin position="221"/>
        <end position="283"/>
    </location>
</feature>
<evidence type="ECO:0000313" key="2">
    <source>
        <dbReference type="EMBL" id="QRV34110.1"/>
    </source>
</evidence>
<dbReference type="Proteomes" id="UP000623926">
    <property type="component" value="Chromosome"/>
</dbReference>
<feature type="compositionally biased region" description="Low complexity" evidence="1">
    <location>
        <begin position="255"/>
        <end position="272"/>
    </location>
</feature>
<dbReference type="AlphaFoldDB" id="A0ABD7CUW7"/>
<evidence type="ECO:0000256" key="1">
    <source>
        <dbReference type="SAM" id="MobiDB-lite"/>
    </source>
</evidence>
<protein>
    <submittedName>
        <fullName evidence="2">AAA family ATPase</fullName>
    </submittedName>
</protein>
<dbReference type="EMBL" id="CP070249">
    <property type="protein sequence ID" value="QRV43697.1"/>
    <property type="molecule type" value="Genomic_DNA"/>
</dbReference>
<evidence type="ECO:0000313" key="3">
    <source>
        <dbReference type="EMBL" id="QRV43697.1"/>
    </source>
</evidence>
<evidence type="ECO:0000313" key="5">
    <source>
        <dbReference type="Proteomes" id="UP000623926"/>
    </source>
</evidence>